<accession>A0A437AK08</accession>
<dbReference type="VEuPathDB" id="MicrosporidiaDB:TUBRATIS_21050"/>
<protein>
    <recommendedName>
        <fullName evidence="3">MULE domain-containing protein</fullName>
    </recommendedName>
</protein>
<comment type="caution">
    <text evidence="1">The sequence shown here is derived from an EMBL/GenBank/DDBJ whole genome shotgun (WGS) entry which is preliminary data.</text>
</comment>
<evidence type="ECO:0000313" key="2">
    <source>
        <dbReference type="Proteomes" id="UP000282876"/>
    </source>
</evidence>
<dbReference type="AlphaFoldDB" id="A0A437AK08"/>
<sequence length="143" mass="16932">MFYLGQSIFRKTQYLGLQNIYNIDKNIKKYCKCLVALSFVKIDKLRGTFNEIKTCAQFPVILSELYSYFYDNYIGELCYAPKYPTKPWHYGNILNENIVRTNNTIEGWHSVFKTTFNSSKNSLHQLIEKLKFEEDAIRIKSTR</sequence>
<reference evidence="1 2" key="1">
    <citation type="submission" date="2018-10" db="EMBL/GenBank/DDBJ databases">
        <title>Draft genome sequence of the microsporidian Tubulinosema ratisbonensis.</title>
        <authorList>
            <person name="Polonais V."/>
            <person name="Peyretaillade E."/>
            <person name="Niehus S."/>
            <person name="Wawrzyniak I."/>
            <person name="Franchet A."/>
            <person name="Gaspin C."/>
            <person name="Reichstadt M."/>
            <person name="Belser C."/>
            <person name="Labadie K."/>
            <person name="Delbac F."/>
            <person name="Ferrandon D."/>
        </authorList>
    </citation>
    <scope>NUCLEOTIDE SEQUENCE [LARGE SCALE GENOMIC DNA]</scope>
    <source>
        <strain evidence="1 2">Franzen</strain>
    </source>
</reference>
<gene>
    <name evidence="1" type="ORF">TUBRATIS_21050</name>
</gene>
<evidence type="ECO:0000313" key="1">
    <source>
        <dbReference type="EMBL" id="RVD91452.1"/>
    </source>
</evidence>
<dbReference type="Proteomes" id="UP000282876">
    <property type="component" value="Unassembled WGS sequence"/>
</dbReference>
<evidence type="ECO:0008006" key="3">
    <source>
        <dbReference type="Google" id="ProtNLM"/>
    </source>
</evidence>
<organism evidence="1 2">
    <name type="scientific">Tubulinosema ratisbonensis</name>
    <dbReference type="NCBI Taxonomy" id="291195"/>
    <lineage>
        <taxon>Eukaryota</taxon>
        <taxon>Fungi</taxon>
        <taxon>Fungi incertae sedis</taxon>
        <taxon>Microsporidia</taxon>
        <taxon>Tubulinosematoidea</taxon>
        <taxon>Tubulinosematidae</taxon>
        <taxon>Tubulinosema</taxon>
    </lineage>
</organism>
<name>A0A437AK08_9MICR</name>
<proteinExistence type="predicted"/>
<dbReference type="OrthoDB" id="2194573at2759"/>
<keyword evidence="2" id="KW-1185">Reference proteome</keyword>
<dbReference type="EMBL" id="RCSS01000518">
    <property type="protein sequence ID" value="RVD91452.1"/>
    <property type="molecule type" value="Genomic_DNA"/>
</dbReference>